<sequence length="156" mass="18117">MALEGGGPERQNVESEGYDEMYDEEDDVDQVESSTFEWFRCHWRWLYAKMDVKRACSAGCVGAPNRGVSSKPRWQRRLGRPLFNPSPLFRHYERYTPRRHPGLPLSVTGNALQLERSYGSNRTHMSIILKALTLFIRPTRWSDSAHSVTKVDRYPL</sequence>
<evidence type="ECO:0000313" key="3">
    <source>
        <dbReference type="Proteomes" id="UP000007148"/>
    </source>
</evidence>
<dbReference type="EMBL" id="CAFZ01000674">
    <property type="protein sequence ID" value="CCA76271.1"/>
    <property type="molecule type" value="Genomic_DNA"/>
</dbReference>
<comment type="caution">
    <text evidence="2">The sequence shown here is derived from an EMBL/GenBank/DDBJ whole genome shotgun (WGS) entry which is preliminary data.</text>
</comment>
<feature type="region of interest" description="Disordered" evidence="1">
    <location>
        <begin position="1"/>
        <end position="24"/>
    </location>
</feature>
<name>G4TY78_SERID</name>
<proteinExistence type="predicted"/>
<dbReference type="InParanoid" id="G4TY78"/>
<reference evidence="2 3" key="1">
    <citation type="journal article" date="2011" name="PLoS Pathog.">
        <title>Endophytic Life Strategies Decoded by Genome and Transcriptome Analyses of the Mutualistic Root Symbiont Piriformospora indica.</title>
        <authorList>
            <person name="Zuccaro A."/>
            <person name="Lahrmann U."/>
            <person name="Guldener U."/>
            <person name="Langen G."/>
            <person name="Pfiffi S."/>
            <person name="Biedenkopf D."/>
            <person name="Wong P."/>
            <person name="Samans B."/>
            <person name="Grimm C."/>
            <person name="Basiewicz M."/>
            <person name="Murat C."/>
            <person name="Martin F."/>
            <person name="Kogel K.H."/>
        </authorList>
    </citation>
    <scope>NUCLEOTIDE SEQUENCE [LARGE SCALE GENOMIC DNA]</scope>
    <source>
        <strain evidence="2 3">DSM 11827</strain>
    </source>
</reference>
<accession>G4TY78</accession>
<dbReference type="Proteomes" id="UP000007148">
    <property type="component" value="Unassembled WGS sequence"/>
</dbReference>
<evidence type="ECO:0000313" key="2">
    <source>
        <dbReference type="EMBL" id="CCA76271.1"/>
    </source>
</evidence>
<dbReference type="AlphaFoldDB" id="G4TY78"/>
<evidence type="ECO:0000256" key="1">
    <source>
        <dbReference type="SAM" id="MobiDB-lite"/>
    </source>
</evidence>
<organism evidence="2 3">
    <name type="scientific">Serendipita indica (strain DSM 11827)</name>
    <name type="common">Root endophyte fungus</name>
    <name type="synonym">Piriformospora indica</name>
    <dbReference type="NCBI Taxonomy" id="1109443"/>
    <lineage>
        <taxon>Eukaryota</taxon>
        <taxon>Fungi</taxon>
        <taxon>Dikarya</taxon>
        <taxon>Basidiomycota</taxon>
        <taxon>Agaricomycotina</taxon>
        <taxon>Agaricomycetes</taxon>
        <taxon>Sebacinales</taxon>
        <taxon>Serendipitaceae</taxon>
        <taxon>Serendipita</taxon>
    </lineage>
</organism>
<gene>
    <name evidence="2" type="ORF">PIIN_10266</name>
</gene>
<protein>
    <submittedName>
        <fullName evidence="2">Uncharacterized protein</fullName>
    </submittedName>
</protein>
<keyword evidence="3" id="KW-1185">Reference proteome</keyword>
<dbReference type="HOGENOM" id="CLU_1687363_0_0_1"/>